<reference evidence="3" key="1">
    <citation type="journal article" date="2019" name="Int. J. Syst. Evol. Microbiol.">
        <title>The Global Catalogue of Microorganisms (GCM) 10K type strain sequencing project: providing services to taxonomists for standard genome sequencing and annotation.</title>
        <authorList>
            <consortium name="The Broad Institute Genomics Platform"/>
            <consortium name="The Broad Institute Genome Sequencing Center for Infectious Disease"/>
            <person name="Wu L."/>
            <person name="Ma J."/>
        </authorList>
    </citation>
    <scope>NUCLEOTIDE SEQUENCE [LARGE SCALE GENOMIC DNA]</scope>
    <source>
        <strain evidence="3">JCM 15309</strain>
    </source>
</reference>
<feature type="transmembrane region" description="Helical" evidence="1">
    <location>
        <begin position="247"/>
        <end position="267"/>
    </location>
</feature>
<sequence>MSLVVLLVLVGGPLVLAVLAITALSLTRERVDTRREWTSVRATWLAALVIGGIAAWLIQDGLDLGRGTMLVPTVLGLFVVAGVGLGETVVRPPRPTGPRSASLAPRRVADYVPQALATAVAAMTALHLATLALTTATASTDDVGRAGRRVAAQCGDIGSAASPYPGSFYSVPLIALLGVIGVLTAAALMTVVRRPRGFAPDDMGDDVLRRRSATRVVAAAGAAVAASHAGVAFFAGAALHRMDCQDAWMAPVGSVLLASVPVALLLLGWSIGRIVTPGGLGRASLTRPAAAA</sequence>
<organism evidence="2 3">
    <name type="scientific">Nocardioides panacihumi</name>
    <dbReference type="NCBI Taxonomy" id="400774"/>
    <lineage>
        <taxon>Bacteria</taxon>
        <taxon>Bacillati</taxon>
        <taxon>Actinomycetota</taxon>
        <taxon>Actinomycetes</taxon>
        <taxon>Propionibacteriales</taxon>
        <taxon>Nocardioidaceae</taxon>
        <taxon>Nocardioides</taxon>
    </lineage>
</organism>
<evidence type="ECO:0000256" key="1">
    <source>
        <dbReference type="SAM" id="Phobius"/>
    </source>
</evidence>
<feature type="transmembrane region" description="Helical" evidence="1">
    <location>
        <begin position="70"/>
        <end position="90"/>
    </location>
</feature>
<evidence type="ECO:0000313" key="2">
    <source>
        <dbReference type="EMBL" id="GAA1971531.1"/>
    </source>
</evidence>
<feature type="transmembrane region" description="Helical" evidence="1">
    <location>
        <begin position="38"/>
        <end position="58"/>
    </location>
</feature>
<accession>A0ABP5D2J5</accession>
<feature type="transmembrane region" description="Helical" evidence="1">
    <location>
        <begin position="169"/>
        <end position="192"/>
    </location>
</feature>
<protein>
    <recommendedName>
        <fullName evidence="4">DUF1648 domain-containing protein</fullName>
    </recommendedName>
</protein>
<keyword evidence="1" id="KW-0812">Transmembrane</keyword>
<proteinExistence type="predicted"/>
<dbReference type="Proteomes" id="UP001500571">
    <property type="component" value="Unassembled WGS sequence"/>
</dbReference>
<comment type="caution">
    <text evidence="2">The sequence shown here is derived from an EMBL/GenBank/DDBJ whole genome shotgun (WGS) entry which is preliminary data.</text>
</comment>
<keyword evidence="1" id="KW-1133">Transmembrane helix</keyword>
<keyword evidence="3" id="KW-1185">Reference proteome</keyword>
<feature type="transmembrane region" description="Helical" evidence="1">
    <location>
        <begin position="111"/>
        <end position="133"/>
    </location>
</feature>
<keyword evidence="1" id="KW-0472">Membrane</keyword>
<evidence type="ECO:0008006" key="4">
    <source>
        <dbReference type="Google" id="ProtNLM"/>
    </source>
</evidence>
<dbReference type="EMBL" id="BAAAPB010000004">
    <property type="protein sequence ID" value="GAA1971531.1"/>
    <property type="molecule type" value="Genomic_DNA"/>
</dbReference>
<feature type="transmembrane region" description="Helical" evidence="1">
    <location>
        <begin position="213"/>
        <end position="235"/>
    </location>
</feature>
<feature type="transmembrane region" description="Helical" evidence="1">
    <location>
        <begin position="6"/>
        <end position="26"/>
    </location>
</feature>
<evidence type="ECO:0000313" key="3">
    <source>
        <dbReference type="Proteomes" id="UP001500571"/>
    </source>
</evidence>
<name>A0ABP5D2J5_9ACTN</name>
<gene>
    <name evidence="2" type="ORF">GCM10009798_35530</name>
</gene>